<dbReference type="PANTHER" id="PTHR44329:SF289">
    <property type="entry name" value="SERINE_THREONINE-PROTEIN KINASE VIK"/>
    <property type="match status" value="1"/>
</dbReference>
<reference evidence="2" key="1">
    <citation type="submission" date="2021-02" db="EMBL/GenBank/DDBJ databases">
        <authorList>
            <person name="Nieuwenhuis M."/>
            <person name="Van De Peppel L.J.J."/>
        </authorList>
    </citation>
    <scope>NUCLEOTIDE SEQUENCE</scope>
    <source>
        <strain evidence="2">D49</strain>
    </source>
</reference>
<evidence type="ECO:0000259" key="1">
    <source>
        <dbReference type="PROSITE" id="PS50011"/>
    </source>
</evidence>
<dbReference type="OrthoDB" id="3257280at2759"/>
<keyword evidence="3" id="KW-1185">Reference proteome</keyword>
<dbReference type="SUPFAM" id="SSF56112">
    <property type="entry name" value="Protein kinase-like (PK-like)"/>
    <property type="match status" value="1"/>
</dbReference>
<dbReference type="SMART" id="SM00220">
    <property type="entry name" value="S_TKc"/>
    <property type="match status" value="1"/>
</dbReference>
<evidence type="ECO:0000313" key="2">
    <source>
        <dbReference type="EMBL" id="KAG5651039.1"/>
    </source>
</evidence>
<dbReference type="InterPro" id="IPR000719">
    <property type="entry name" value="Prot_kinase_dom"/>
</dbReference>
<gene>
    <name evidence="2" type="ORF">H0H81_010147</name>
</gene>
<dbReference type="Proteomes" id="UP000717328">
    <property type="component" value="Unassembled WGS sequence"/>
</dbReference>
<evidence type="ECO:0000313" key="3">
    <source>
        <dbReference type="Proteomes" id="UP000717328"/>
    </source>
</evidence>
<sequence length="452" mass="49790">MEFKLVSSSWSGFNGSTTFLYQANERFDSGLFITVSFNWNELEPECAENIALKYEDPLNPPDYKDKILSLVDKSLTGNVDLILETVDGSAIIKPGDPPEEIIYPHIPEVLATLPRVSISMLLKCPVKICNPRVTLVTVENDPQATWYAFKHYTRPKESSPMELLLEEIVHLRSLRSSHILEPSFIVTDSSGLHFRGYLTAFQPAGTLTNVLDDLLKDGLPVVHIGTTACSQNLVELKGPSQPGDLTINKEEDEFNGLCEDEGPADPRQVTLASKSSSVATTTSGLAHVAGESFTCKLSWPLKLTWAIEATSGVTDLHESGAYGCDIKTENILLGRDGCLKLIDVAPQIGITERYAAPDAYKAWSTNLGNPPLVEAPTDVFALGLVLWQIAEEVSRFERPCQELHNSPRVVWGTRPDSTPQRYRDLVESCLEDDPSNRPTAKEILGALKADHE</sequence>
<dbReference type="AlphaFoldDB" id="A0A9P7GI55"/>
<dbReference type="GO" id="GO:0005524">
    <property type="term" value="F:ATP binding"/>
    <property type="evidence" value="ECO:0007669"/>
    <property type="project" value="InterPro"/>
</dbReference>
<reference evidence="2" key="2">
    <citation type="submission" date="2021-10" db="EMBL/GenBank/DDBJ databases">
        <title>Phylogenomics reveals ancestral predisposition of the termite-cultivated fungus Termitomyces towards a domesticated lifestyle.</title>
        <authorList>
            <person name="Auxier B."/>
            <person name="Grum-Grzhimaylo A."/>
            <person name="Cardenas M.E."/>
            <person name="Lodge J.D."/>
            <person name="Laessoe T."/>
            <person name="Pedersen O."/>
            <person name="Smith M.E."/>
            <person name="Kuyper T.W."/>
            <person name="Franco-Molano E.A."/>
            <person name="Baroni T.J."/>
            <person name="Aanen D.K."/>
        </authorList>
    </citation>
    <scope>NUCLEOTIDE SEQUENCE</scope>
    <source>
        <strain evidence="2">D49</strain>
    </source>
</reference>
<dbReference type="GO" id="GO:0004674">
    <property type="term" value="F:protein serine/threonine kinase activity"/>
    <property type="evidence" value="ECO:0007669"/>
    <property type="project" value="TreeGrafter"/>
</dbReference>
<comment type="caution">
    <text evidence="2">The sequence shown here is derived from an EMBL/GenBank/DDBJ whole genome shotgun (WGS) entry which is preliminary data.</text>
</comment>
<dbReference type="InterPro" id="IPR051681">
    <property type="entry name" value="Ser/Thr_Kinases-Pseudokinases"/>
</dbReference>
<dbReference type="PROSITE" id="PS50011">
    <property type="entry name" value="PROTEIN_KINASE_DOM"/>
    <property type="match status" value="1"/>
</dbReference>
<dbReference type="EMBL" id="JABCKI010000312">
    <property type="protein sequence ID" value="KAG5651039.1"/>
    <property type="molecule type" value="Genomic_DNA"/>
</dbReference>
<proteinExistence type="predicted"/>
<protein>
    <recommendedName>
        <fullName evidence="1">Protein kinase domain-containing protein</fullName>
    </recommendedName>
</protein>
<dbReference type="Pfam" id="PF00069">
    <property type="entry name" value="Pkinase"/>
    <property type="match status" value="1"/>
</dbReference>
<accession>A0A9P7GI55</accession>
<dbReference type="Gene3D" id="1.10.510.10">
    <property type="entry name" value="Transferase(Phosphotransferase) domain 1"/>
    <property type="match status" value="1"/>
</dbReference>
<name>A0A9P7GI55_9AGAR</name>
<dbReference type="PANTHER" id="PTHR44329">
    <property type="entry name" value="SERINE/THREONINE-PROTEIN KINASE TNNI3K-RELATED"/>
    <property type="match status" value="1"/>
</dbReference>
<organism evidence="2 3">
    <name type="scientific">Sphagnurus paluster</name>
    <dbReference type="NCBI Taxonomy" id="117069"/>
    <lineage>
        <taxon>Eukaryota</taxon>
        <taxon>Fungi</taxon>
        <taxon>Dikarya</taxon>
        <taxon>Basidiomycota</taxon>
        <taxon>Agaricomycotina</taxon>
        <taxon>Agaricomycetes</taxon>
        <taxon>Agaricomycetidae</taxon>
        <taxon>Agaricales</taxon>
        <taxon>Tricholomatineae</taxon>
        <taxon>Lyophyllaceae</taxon>
        <taxon>Sphagnurus</taxon>
    </lineage>
</organism>
<feature type="domain" description="Protein kinase" evidence="1">
    <location>
        <begin position="107"/>
        <end position="452"/>
    </location>
</feature>
<dbReference type="InterPro" id="IPR011009">
    <property type="entry name" value="Kinase-like_dom_sf"/>
</dbReference>